<organism evidence="3 4">
    <name type="scientific">Leucobacter luti</name>
    <dbReference type="NCBI Taxonomy" id="340320"/>
    <lineage>
        <taxon>Bacteria</taxon>
        <taxon>Bacillati</taxon>
        <taxon>Actinomycetota</taxon>
        <taxon>Actinomycetes</taxon>
        <taxon>Micrococcales</taxon>
        <taxon>Microbacteriaceae</taxon>
        <taxon>Leucobacter</taxon>
    </lineage>
</organism>
<dbReference type="Gene3D" id="3.30.1120.10">
    <property type="match status" value="1"/>
</dbReference>
<dbReference type="InterPro" id="IPR013320">
    <property type="entry name" value="ConA-like_dom_sf"/>
</dbReference>
<dbReference type="PANTHER" id="PTHR42693:SF43">
    <property type="entry name" value="BLL2667 PROTEIN"/>
    <property type="match status" value="1"/>
</dbReference>
<evidence type="ECO:0000259" key="2">
    <source>
        <dbReference type="Pfam" id="PF00884"/>
    </source>
</evidence>
<dbReference type="SUPFAM" id="SSF49899">
    <property type="entry name" value="Concanavalin A-like lectins/glucanases"/>
    <property type="match status" value="1"/>
</dbReference>
<comment type="similarity">
    <text evidence="1">Belongs to the sulfatase family.</text>
</comment>
<dbReference type="SUPFAM" id="SSF53649">
    <property type="entry name" value="Alkaline phosphatase-like"/>
    <property type="match status" value="1"/>
</dbReference>
<sequence length="789" mass="86492">MPGQHVEPETRTILPVPDRPAIGFTAYDAKDPDYSAPPITRLRPPVGAPNVIIALLDDVGFGASSAFGGPVQMPTAERLAGEGLRYSRFHTAALCAPTRAALLSGRNHHSVGMGNITEMATGAPGYNGVRSNAKATLPEILRLNGYATAQFGKCHEVPPWETSAVGPFDRWPTHSGFEHFYGFVAGETHQYYPALYHGTTPVEPAKTPEEGYHLTEDLADHAINWIRQSSALQADRPFFMYWAPGATHAPHHAPKEWADKYRGQFDQGWDAMREQTITRQRELGVISAETELTGRPVEIPSWDETDEQLKPLLRRQMEVYAGFLEHTDHHFGRVIDAVDELGLLENTLVLYIIGDNGASAEGTLRGSFNEGINFNGMGHLETDEFLMEHIDDLGTPAAYNHYAVGWAHAMSTPYQWTKQVASHFGGTRNGTIAHWPQGITDAGEIRNQFTHVIDVAATVLDIANLPEPVQVHGVTQSPMEGRSFAATFGDADAQEHRQTQYFEMFGNRGIYHRGWTAVTKHRTPWELVGAQTVAFDDDLWELYDTATDWSQANDLSQDYPEKLHELQRLWLIEATKFNVLPLDDRGTERMDALVAGRPQLITGNTQILFPGMGHLTENTMVNVKNRSHSVTAEVVLPDVPASGVLLSQGGYLGGWSFYADGGHLKYAYNFLGLSMSIIASETPLPAGKHQLRAEFVYDGGGMARGGVLTLYVDGAPVGSGRIEATQPIVYSADETSDVGRSLGTPVSTEPGAAASFNGSIDWVRIDLGDDDHSHLIPVEDAVRSALGRQ</sequence>
<dbReference type="RefSeq" id="WP_130452875.1">
    <property type="nucleotide sequence ID" value="NZ_QYAG01000004.1"/>
</dbReference>
<reference evidence="3 4" key="1">
    <citation type="journal article" date="2015" name="Stand. Genomic Sci.">
        <title>Genomic Encyclopedia of Bacterial and Archaeal Type Strains, Phase III: the genomes of soil and plant-associated and newly described type strains.</title>
        <authorList>
            <person name="Whitman W.B."/>
            <person name="Woyke T."/>
            <person name="Klenk H.P."/>
            <person name="Zhou Y."/>
            <person name="Lilburn T.G."/>
            <person name="Beck B.J."/>
            <person name="De Vos P."/>
            <person name="Vandamme P."/>
            <person name="Eisen J.A."/>
            <person name="Garrity G."/>
            <person name="Hugenholtz P."/>
            <person name="Kyrpides N.C."/>
        </authorList>
    </citation>
    <scope>NUCLEOTIDE SEQUENCE [LARGE SCALE GENOMIC DNA]</scope>
    <source>
        <strain evidence="3 4">RF6</strain>
    </source>
</reference>
<dbReference type="InterPro" id="IPR000917">
    <property type="entry name" value="Sulfatase_N"/>
</dbReference>
<dbReference type="OrthoDB" id="9777306at2"/>
<dbReference type="InterPro" id="IPR017850">
    <property type="entry name" value="Alkaline_phosphatase_core_sf"/>
</dbReference>
<name>A0A4Q7U4N7_9MICO</name>
<dbReference type="InterPro" id="IPR050738">
    <property type="entry name" value="Sulfatase"/>
</dbReference>
<evidence type="ECO:0000313" key="4">
    <source>
        <dbReference type="Proteomes" id="UP000291832"/>
    </source>
</evidence>
<dbReference type="Pfam" id="PF00884">
    <property type="entry name" value="Sulfatase"/>
    <property type="match status" value="1"/>
</dbReference>
<dbReference type="CDD" id="cd16025">
    <property type="entry name" value="PAS_like"/>
    <property type="match status" value="1"/>
</dbReference>
<dbReference type="EMBL" id="SHKI01000002">
    <property type="protein sequence ID" value="RZT68661.1"/>
    <property type="molecule type" value="Genomic_DNA"/>
</dbReference>
<dbReference type="PANTHER" id="PTHR42693">
    <property type="entry name" value="ARYLSULFATASE FAMILY MEMBER"/>
    <property type="match status" value="1"/>
</dbReference>
<evidence type="ECO:0000313" key="3">
    <source>
        <dbReference type="EMBL" id="RZT68661.1"/>
    </source>
</evidence>
<evidence type="ECO:0000256" key="1">
    <source>
        <dbReference type="ARBA" id="ARBA00008779"/>
    </source>
</evidence>
<dbReference type="Proteomes" id="UP000291832">
    <property type="component" value="Unassembled WGS sequence"/>
</dbReference>
<gene>
    <name evidence="3" type="ORF">EV139_0387</name>
</gene>
<dbReference type="AlphaFoldDB" id="A0A4Q7U4N7"/>
<dbReference type="Gene3D" id="3.40.720.10">
    <property type="entry name" value="Alkaline Phosphatase, subunit A"/>
    <property type="match status" value="1"/>
</dbReference>
<accession>A0A4Q7U4N7</accession>
<keyword evidence="4" id="KW-1185">Reference proteome</keyword>
<comment type="caution">
    <text evidence="3">The sequence shown here is derived from an EMBL/GenBank/DDBJ whole genome shotgun (WGS) entry which is preliminary data.</text>
</comment>
<proteinExistence type="inferred from homology"/>
<dbReference type="Gene3D" id="2.60.120.200">
    <property type="match status" value="1"/>
</dbReference>
<feature type="domain" description="Sulfatase N-terminal" evidence="2">
    <location>
        <begin position="49"/>
        <end position="464"/>
    </location>
</feature>
<protein>
    <submittedName>
        <fullName evidence="3">Arylsulfatase</fullName>
    </submittedName>
</protein>